<dbReference type="InterPro" id="IPR046257">
    <property type="entry name" value="DUF6290"/>
</dbReference>
<reference evidence="2" key="1">
    <citation type="journal article" date="2017" name="Genome Biol. Evol.">
        <title>Evolutionary Dynamics of Pathoadaptation Revealed by Three Independent Acquisitions of the VirB/D4 Type IV Secretion System in Bartonella.</title>
        <authorList>
            <person name="Harms A."/>
            <person name="Segers F.H."/>
            <person name="Quebatte M."/>
            <person name="Mistl C."/>
            <person name="Manfredi P."/>
            <person name="Korner J."/>
            <person name="Chomel B.B."/>
            <person name="Kosoy M."/>
            <person name="Maruyama S."/>
            <person name="Engel P."/>
            <person name="Dehio C."/>
        </authorList>
    </citation>
    <scope>NUCLEOTIDE SEQUENCE [LARGE SCALE GENOMIC DNA]</scope>
    <source>
        <strain evidence="2">R1</strain>
    </source>
</reference>
<sequence length="91" mass="10650">MRYTCITMNTRGEEYAMTISIRLPSDLETRLNNLALKTGRTKSFYLREIIEQGIEEAEDYYLASQVRERVRKGDATFYSSEEVRKELGLDD</sequence>
<dbReference type="GO" id="GO:0006355">
    <property type="term" value="P:regulation of DNA-templated transcription"/>
    <property type="evidence" value="ECO:0007669"/>
    <property type="project" value="InterPro"/>
</dbReference>
<evidence type="ECO:0000313" key="2">
    <source>
        <dbReference type="Proteomes" id="UP000190811"/>
    </source>
</evidence>
<dbReference type="Proteomes" id="UP000190811">
    <property type="component" value="Chromosome"/>
</dbReference>
<protein>
    <submittedName>
        <fullName evidence="1">RHH-type transcriptional regulator, rel operon repressor / antitoxin RelB</fullName>
    </submittedName>
</protein>
<proteinExistence type="predicted"/>
<dbReference type="SUPFAM" id="SSF47598">
    <property type="entry name" value="Ribbon-helix-helix"/>
    <property type="match status" value="1"/>
</dbReference>
<evidence type="ECO:0000313" key="1">
    <source>
        <dbReference type="EMBL" id="AQX30613.1"/>
    </source>
</evidence>
<gene>
    <name evidence="1" type="ORF">BscR1v2_006730</name>
</gene>
<organism evidence="1 2">
    <name type="scientific">Bartonella schoenbuchensis (strain DSM 13525 / NCTC 13165 / R1)</name>
    <dbReference type="NCBI Taxonomy" id="687861"/>
    <lineage>
        <taxon>Bacteria</taxon>
        <taxon>Pseudomonadati</taxon>
        <taxon>Pseudomonadota</taxon>
        <taxon>Alphaproteobacteria</taxon>
        <taxon>Hyphomicrobiales</taxon>
        <taxon>Bartonellaceae</taxon>
        <taxon>Bartonella</taxon>
    </lineage>
</organism>
<accession>A0A1S6XQH2</accession>
<name>A0A1S6XQH2_BARSR</name>
<dbReference type="STRING" id="687861.BscR1v2_006730"/>
<dbReference type="AlphaFoldDB" id="A0A1S6XQH2"/>
<dbReference type="CDD" id="cd22233">
    <property type="entry name" value="RHH_CopAso-like"/>
    <property type="match status" value="1"/>
</dbReference>
<dbReference type="InterPro" id="IPR010985">
    <property type="entry name" value="Ribbon_hlx_hlx"/>
</dbReference>
<dbReference type="EMBL" id="CP019789">
    <property type="protein sequence ID" value="AQX30613.1"/>
    <property type="molecule type" value="Genomic_DNA"/>
</dbReference>
<dbReference type="Pfam" id="PF19807">
    <property type="entry name" value="DUF6290"/>
    <property type="match status" value="1"/>
</dbReference>